<protein>
    <submittedName>
        <fullName evidence="1">Uncharacterized protein</fullName>
    </submittedName>
</protein>
<reference evidence="2" key="1">
    <citation type="journal article" date="2022" name="Mol. Ecol. Resour.">
        <title>The genomes of chicory, endive, great burdock and yacon provide insights into Asteraceae palaeo-polyploidization history and plant inulin production.</title>
        <authorList>
            <person name="Fan W."/>
            <person name="Wang S."/>
            <person name="Wang H."/>
            <person name="Wang A."/>
            <person name="Jiang F."/>
            <person name="Liu H."/>
            <person name="Zhao H."/>
            <person name="Xu D."/>
            <person name="Zhang Y."/>
        </authorList>
    </citation>
    <scope>NUCLEOTIDE SEQUENCE [LARGE SCALE GENOMIC DNA]</scope>
    <source>
        <strain evidence="2">cv. Yunnan</strain>
    </source>
</reference>
<reference evidence="1 2" key="2">
    <citation type="journal article" date="2022" name="Mol. Ecol. Resour.">
        <title>The genomes of chicory, endive, great burdock and yacon provide insights into Asteraceae paleo-polyploidization history and plant inulin production.</title>
        <authorList>
            <person name="Fan W."/>
            <person name="Wang S."/>
            <person name="Wang H."/>
            <person name="Wang A."/>
            <person name="Jiang F."/>
            <person name="Liu H."/>
            <person name="Zhao H."/>
            <person name="Xu D."/>
            <person name="Zhang Y."/>
        </authorList>
    </citation>
    <scope>NUCLEOTIDE SEQUENCE [LARGE SCALE GENOMIC DNA]</scope>
    <source>
        <strain evidence="2">cv. Yunnan</strain>
        <tissue evidence="1">Leaves</tissue>
    </source>
</reference>
<dbReference type="Proteomes" id="UP001056120">
    <property type="component" value="Linkage Group LG10"/>
</dbReference>
<sequence>MTIDKSWIALRDRNHPDFIKGLQKFIDNAKNYVDEDGKIYCPCKKCANSYRQSLSFVYSHVRVNGFLQAYDTWFYHGEEYVNASDVDALWTTNTSVAATDHEMFDALDDVMAEQNTHEENTYEDGSGAGLDPEFEALFEELRTELYPGCSWMSSLNFLTKLMHIKVMNKWTNTSFNQLLELLRIALPKENHIPESHYESKKKLRKIGWSNAPQWPQISAGIHDDCARRFRERKSVIKRHFESVGGYDDVEEARNRPNESISSDNWNSLIDIL</sequence>
<proteinExistence type="predicted"/>
<dbReference type="EMBL" id="CM042027">
    <property type="protein sequence ID" value="KAI3803640.1"/>
    <property type="molecule type" value="Genomic_DNA"/>
</dbReference>
<evidence type="ECO:0000313" key="1">
    <source>
        <dbReference type="EMBL" id="KAI3803640.1"/>
    </source>
</evidence>
<comment type="caution">
    <text evidence="1">The sequence shown here is derived from an EMBL/GenBank/DDBJ whole genome shotgun (WGS) entry which is preliminary data.</text>
</comment>
<organism evidence="1 2">
    <name type="scientific">Smallanthus sonchifolius</name>
    <dbReference type="NCBI Taxonomy" id="185202"/>
    <lineage>
        <taxon>Eukaryota</taxon>
        <taxon>Viridiplantae</taxon>
        <taxon>Streptophyta</taxon>
        <taxon>Embryophyta</taxon>
        <taxon>Tracheophyta</taxon>
        <taxon>Spermatophyta</taxon>
        <taxon>Magnoliopsida</taxon>
        <taxon>eudicotyledons</taxon>
        <taxon>Gunneridae</taxon>
        <taxon>Pentapetalae</taxon>
        <taxon>asterids</taxon>
        <taxon>campanulids</taxon>
        <taxon>Asterales</taxon>
        <taxon>Asteraceae</taxon>
        <taxon>Asteroideae</taxon>
        <taxon>Heliantheae alliance</taxon>
        <taxon>Millerieae</taxon>
        <taxon>Smallanthus</taxon>
    </lineage>
</organism>
<evidence type="ECO:0000313" key="2">
    <source>
        <dbReference type="Proteomes" id="UP001056120"/>
    </source>
</evidence>
<accession>A0ACB9I6M8</accession>
<name>A0ACB9I6M8_9ASTR</name>
<keyword evidence="2" id="KW-1185">Reference proteome</keyword>
<gene>
    <name evidence="1" type="ORF">L1987_31798</name>
</gene>